<keyword evidence="12" id="KW-0472">Membrane</keyword>
<evidence type="ECO:0000256" key="6">
    <source>
        <dbReference type="ARBA" id="ARBA00022692"/>
    </source>
</evidence>
<dbReference type="PANTHER" id="PTHR42878:SF7">
    <property type="entry name" value="SENSOR HISTIDINE KINASE GLRK"/>
    <property type="match status" value="1"/>
</dbReference>
<feature type="domain" description="PAS" evidence="14">
    <location>
        <begin position="59"/>
        <end position="107"/>
    </location>
</feature>
<evidence type="ECO:0000256" key="5">
    <source>
        <dbReference type="ARBA" id="ARBA00022679"/>
    </source>
</evidence>
<dbReference type="InterPro" id="IPR004358">
    <property type="entry name" value="Sig_transdc_His_kin-like_C"/>
</dbReference>
<dbReference type="CDD" id="cd00130">
    <property type="entry name" value="PAS"/>
    <property type="match status" value="1"/>
</dbReference>
<sequence length="403" mass="44231">MRKTKSRTSSLTVPSLSRDVVAANAGTRELSHLAPHQLESELRAHTLALDSKLQEIASLRQQHDSLLGTLELGVVATNSTGRVISVNAMAEKLLGTTRQHMMGHSLFQVWKACGLPEVPFSSIRHGDRFLTGYDQMQPAIGPRGHGGIRILKDVTMLTTLQGQLANQQRLAVMGEMIGTIAHEIRNPLASIELFASLLGTSIQDDAERQTLAKQIARVVRSLDHVLSNLLLMTKNVAPNFHPVPLDTIVHDVIMMGMHAIRERSVSVSENLRHSPRLICVDEPLFKQALLNLLLNAIQSSTENGVIEISSRWVSIDTSREGLAGNHAREAMVISVRDNGCGIQKEDQERMFEPFFSKRRGGTGLGLAIVRQIMDVHQGWVECESAPGEGTTIALWVPQGREGS</sequence>
<evidence type="ECO:0000256" key="8">
    <source>
        <dbReference type="ARBA" id="ARBA00022777"/>
    </source>
</evidence>
<dbReference type="Gene3D" id="1.10.287.130">
    <property type="match status" value="1"/>
</dbReference>
<dbReference type="Gene3D" id="3.30.565.10">
    <property type="entry name" value="Histidine kinase-like ATPase, C-terminal domain"/>
    <property type="match status" value="1"/>
</dbReference>
<evidence type="ECO:0000256" key="11">
    <source>
        <dbReference type="ARBA" id="ARBA00023012"/>
    </source>
</evidence>
<dbReference type="SMART" id="SM00091">
    <property type="entry name" value="PAS"/>
    <property type="match status" value="1"/>
</dbReference>
<accession>A0ABU3K699</accession>
<dbReference type="InterPro" id="IPR013767">
    <property type="entry name" value="PAS_fold"/>
</dbReference>
<dbReference type="SUPFAM" id="SSF47384">
    <property type="entry name" value="Homodimeric domain of signal transducing histidine kinase"/>
    <property type="match status" value="1"/>
</dbReference>
<evidence type="ECO:0000256" key="2">
    <source>
        <dbReference type="ARBA" id="ARBA00004141"/>
    </source>
</evidence>
<dbReference type="RefSeq" id="WP_313832271.1">
    <property type="nucleotide sequence ID" value="NZ_JAQOUE010000001.1"/>
</dbReference>
<protein>
    <recommendedName>
        <fullName evidence="3">histidine kinase</fullName>
        <ecNumber evidence="3">2.7.13.3</ecNumber>
    </recommendedName>
</protein>
<evidence type="ECO:0000256" key="10">
    <source>
        <dbReference type="ARBA" id="ARBA00022989"/>
    </source>
</evidence>
<keyword evidence="5" id="KW-0808">Transferase</keyword>
<keyword evidence="10" id="KW-1133">Transmembrane helix</keyword>
<evidence type="ECO:0000256" key="1">
    <source>
        <dbReference type="ARBA" id="ARBA00000085"/>
    </source>
</evidence>
<dbReference type="InterPro" id="IPR036890">
    <property type="entry name" value="HATPase_C_sf"/>
</dbReference>
<name>A0ABU3K699_9BACT</name>
<dbReference type="SMART" id="SM00388">
    <property type="entry name" value="HisKA"/>
    <property type="match status" value="1"/>
</dbReference>
<evidence type="ECO:0000313" key="15">
    <source>
        <dbReference type="EMBL" id="MDT7041925.1"/>
    </source>
</evidence>
<comment type="catalytic activity">
    <reaction evidence="1">
        <text>ATP + protein L-histidine = ADP + protein N-phospho-L-histidine.</text>
        <dbReference type="EC" id="2.7.13.3"/>
    </reaction>
</comment>
<evidence type="ECO:0000256" key="4">
    <source>
        <dbReference type="ARBA" id="ARBA00022553"/>
    </source>
</evidence>
<dbReference type="CDD" id="cd00082">
    <property type="entry name" value="HisKA"/>
    <property type="match status" value="1"/>
</dbReference>
<gene>
    <name evidence="15" type="ORF">PPG34_06140</name>
</gene>
<keyword evidence="4" id="KW-0597">Phosphoprotein</keyword>
<dbReference type="GO" id="GO:0005524">
    <property type="term" value="F:ATP binding"/>
    <property type="evidence" value="ECO:0007669"/>
    <property type="project" value="UniProtKB-KW"/>
</dbReference>
<evidence type="ECO:0000313" key="16">
    <source>
        <dbReference type="Proteomes" id="UP001250932"/>
    </source>
</evidence>
<dbReference type="Proteomes" id="UP001250932">
    <property type="component" value="Unassembled WGS sequence"/>
</dbReference>
<evidence type="ECO:0000256" key="9">
    <source>
        <dbReference type="ARBA" id="ARBA00022840"/>
    </source>
</evidence>
<dbReference type="InterPro" id="IPR000014">
    <property type="entry name" value="PAS"/>
</dbReference>
<comment type="caution">
    <text evidence="15">The sequence shown here is derived from an EMBL/GenBank/DDBJ whole genome shotgun (WGS) entry which is preliminary data.</text>
</comment>
<evidence type="ECO:0000256" key="12">
    <source>
        <dbReference type="ARBA" id="ARBA00023136"/>
    </source>
</evidence>
<dbReference type="Gene3D" id="3.30.450.20">
    <property type="entry name" value="PAS domain"/>
    <property type="match status" value="1"/>
</dbReference>
<keyword evidence="16" id="KW-1185">Reference proteome</keyword>
<keyword evidence="9 15" id="KW-0067">ATP-binding</keyword>
<keyword evidence="6" id="KW-0812">Transmembrane</keyword>
<dbReference type="InterPro" id="IPR035965">
    <property type="entry name" value="PAS-like_dom_sf"/>
</dbReference>
<dbReference type="PRINTS" id="PR00344">
    <property type="entry name" value="BCTRLSENSOR"/>
</dbReference>
<dbReference type="PROSITE" id="PS50109">
    <property type="entry name" value="HIS_KIN"/>
    <property type="match status" value="1"/>
</dbReference>
<dbReference type="InterPro" id="IPR050351">
    <property type="entry name" value="BphY/WalK/GraS-like"/>
</dbReference>
<evidence type="ECO:0000259" key="13">
    <source>
        <dbReference type="PROSITE" id="PS50109"/>
    </source>
</evidence>
<dbReference type="EC" id="2.7.13.3" evidence="3"/>
<dbReference type="SMART" id="SM00387">
    <property type="entry name" value="HATPase_c"/>
    <property type="match status" value="1"/>
</dbReference>
<evidence type="ECO:0000256" key="7">
    <source>
        <dbReference type="ARBA" id="ARBA00022741"/>
    </source>
</evidence>
<dbReference type="InterPro" id="IPR003661">
    <property type="entry name" value="HisK_dim/P_dom"/>
</dbReference>
<dbReference type="Pfam" id="PF00512">
    <property type="entry name" value="HisKA"/>
    <property type="match status" value="1"/>
</dbReference>
<dbReference type="InterPro" id="IPR036097">
    <property type="entry name" value="HisK_dim/P_sf"/>
</dbReference>
<keyword evidence="8" id="KW-0418">Kinase</keyword>
<evidence type="ECO:0000256" key="3">
    <source>
        <dbReference type="ARBA" id="ARBA00012438"/>
    </source>
</evidence>
<dbReference type="SUPFAM" id="SSF55874">
    <property type="entry name" value="ATPase domain of HSP90 chaperone/DNA topoisomerase II/histidine kinase"/>
    <property type="match status" value="1"/>
</dbReference>
<dbReference type="InterPro" id="IPR005467">
    <property type="entry name" value="His_kinase_dom"/>
</dbReference>
<organism evidence="15 16">
    <name type="scientific">Candidatus Nitronereus thalassa</name>
    <dbReference type="NCBI Taxonomy" id="3020898"/>
    <lineage>
        <taxon>Bacteria</taxon>
        <taxon>Pseudomonadati</taxon>
        <taxon>Nitrospirota</taxon>
        <taxon>Nitrospiria</taxon>
        <taxon>Nitrospirales</taxon>
        <taxon>Nitrospiraceae</taxon>
        <taxon>Candidatus Nitronereus</taxon>
    </lineage>
</organism>
<dbReference type="EMBL" id="JAQOUE010000001">
    <property type="protein sequence ID" value="MDT7041925.1"/>
    <property type="molecule type" value="Genomic_DNA"/>
</dbReference>
<proteinExistence type="predicted"/>
<comment type="subcellular location">
    <subcellularLocation>
        <location evidence="2">Membrane</location>
        <topology evidence="2">Multi-pass membrane protein</topology>
    </subcellularLocation>
</comment>
<keyword evidence="11" id="KW-0902">Two-component regulatory system</keyword>
<dbReference type="Pfam" id="PF02518">
    <property type="entry name" value="HATPase_c"/>
    <property type="match status" value="1"/>
</dbReference>
<dbReference type="PANTHER" id="PTHR42878">
    <property type="entry name" value="TWO-COMPONENT HISTIDINE KINASE"/>
    <property type="match status" value="1"/>
</dbReference>
<dbReference type="SUPFAM" id="SSF55785">
    <property type="entry name" value="PYP-like sensor domain (PAS domain)"/>
    <property type="match status" value="1"/>
</dbReference>
<reference evidence="15 16" key="1">
    <citation type="journal article" date="2023" name="ISME J.">
        <title>Cultivation and genomic characterization of novel and ubiquitous marine nitrite-oxidizing bacteria from the Nitrospirales.</title>
        <authorList>
            <person name="Mueller A.J."/>
            <person name="Daebeler A."/>
            <person name="Herbold C.W."/>
            <person name="Kirkegaard R.H."/>
            <person name="Daims H."/>
        </authorList>
    </citation>
    <scope>NUCLEOTIDE SEQUENCE [LARGE SCALE GENOMIC DNA]</scope>
    <source>
        <strain evidence="15 16">EB</strain>
    </source>
</reference>
<dbReference type="InterPro" id="IPR003594">
    <property type="entry name" value="HATPase_dom"/>
</dbReference>
<dbReference type="Pfam" id="PF00989">
    <property type="entry name" value="PAS"/>
    <property type="match status" value="1"/>
</dbReference>
<feature type="domain" description="Histidine kinase" evidence="13">
    <location>
        <begin position="179"/>
        <end position="400"/>
    </location>
</feature>
<evidence type="ECO:0000259" key="14">
    <source>
        <dbReference type="PROSITE" id="PS50112"/>
    </source>
</evidence>
<dbReference type="PROSITE" id="PS50112">
    <property type="entry name" value="PAS"/>
    <property type="match status" value="1"/>
</dbReference>
<keyword evidence="7" id="KW-0547">Nucleotide-binding</keyword>